<gene>
    <name evidence="14" type="ORF">Vafri_14705</name>
</gene>
<evidence type="ECO:0000256" key="10">
    <source>
        <dbReference type="PROSITE-ProRule" id="PRU00146"/>
    </source>
</evidence>
<evidence type="ECO:0000256" key="9">
    <source>
        <dbReference type="ARBA" id="ARBA00022918"/>
    </source>
</evidence>
<name>A0A8J4BET7_9CHLO</name>
<dbReference type="InterPro" id="IPR001584">
    <property type="entry name" value="Integrase_cat-core"/>
</dbReference>
<dbReference type="SUPFAM" id="SSF56672">
    <property type="entry name" value="DNA/RNA polymerases"/>
    <property type="match status" value="1"/>
</dbReference>
<dbReference type="CDD" id="cd09274">
    <property type="entry name" value="RNase_HI_RT_Ty3"/>
    <property type="match status" value="1"/>
</dbReference>
<dbReference type="Gene3D" id="1.10.340.70">
    <property type="match status" value="1"/>
</dbReference>
<feature type="compositionally biased region" description="Basic and acidic residues" evidence="11">
    <location>
        <begin position="99"/>
        <end position="109"/>
    </location>
</feature>
<keyword evidence="9" id="KW-0695">RNA-directed DNA polymerase</keyword>
<feature type="domain" description="PHD-type" evidence="12">
    <location>
        <begin position="1023"/>
        <end position="1073"/>
    </location>
</feature>
<dbReference type="PANTHER" id="PTHR37984">
    <property type="entry name" value="PROTEIN CBG26694"/>
    <property type="match status" value="1"/>
</dbReference>
<dbReference type="GO" id="GO:0015074">
    <property type="term" value="P:DNA integration"/>
    <property type="evidence" value="ECO:0007669"/>
    <property type="project" value="InterPro"/>
</dbReference>
<evidence type="ECO:0000256" key="5">
    <source>
        <dbReference type="ARBA" id="ARBA00022759"/>
    </source>
</evidence>
<dbReference type="Gene3D" id="3.30.40.10">
    <property type="entry name" value="Zinc/RING finger domain, C3HC4 (zinc finger)"/>
    <property type="match status" value="1"/>
</dbReference>
<keyword evidence="8" id="KW-0862">Zinc</keyword>
<dbReference type="InterPro" id="IPR011011">
    <property type="entry name" value="Znf_FYVE_PHD"/>
</dbReference>
<dbReference type="Pfam" id="PF17917">
    <property type="entry name" value="RT_RNaseH"/>
    <property type="match status" value="1"/>
</dbReference>
<evidence type="ECO:0000256" key="7">
    <source>
        <dbReference type="ARBA" id="ARBA00022801"/>
    </source>
</evidence>
<dbReference type="InterPro" id="IPR012337">
    <property type="entry name" value="RNaseH-like_sf"/>
</dbReference>
<dbReference type="Pfam" id="PF00665">
    <property type="entry name" value="rve"/>
    <property type="match status" value="1"/>
</dbReference>
<evidence type="ECO:0000256" key="8">
    <source>
        <dbReference type="ARBA" id="ARBA00022833"/>
    </source>
</evidence>
<keyword evidence="6 10" id="KW-0863">Zinc-finger</keyword>
<keyword evidence="1" id="KW-0808">Transferase</keyword>
<evidence type="ECO:0000256" key="4">
    <source>
        <dbReference type="ARBA" id="ARBA00022723"/>
    </source>
</evidence>
<evidence type="ECO:0000256" key="6">
    <source>
        <dbReference type="ARBA" id="ARBA00022771"/>
    </source>
</evidence>
<evidence type="ECO:0000313" key="15">
    <source>
        <dbReference type="Proteomes" id="UP000747399"/>
    </source>
</evidence>
<keyword evidence="4" id="KW-0479">Metal-binding</keyword>
<keyword evidence="3" id="KW-0540">Nuclease</keyword>
<proteinExistence type="predicted"/>
<sequence>MCACISRSLNKHEANYSSYKGEMLAAVWAVKMFRHHLIGGPPFKLVTDHQPLTYLMSTEGLTGQYARFALAMQEYNFVIEHRPGQCHQNADTLSRNPRNTKEDGTGARLDEEEEPPAHAYASVRASGAAYQAACATIHMQSPVAPFSDEFCPSPEEVVSGWNGWGFETHEPPYEAESEERMAERRKLLTYATDWYTAARRSGALPREDDFNVSLWEVGAPFFKLAVQQGITLYEPLGGVCTMLEACLRNGIRINRYLYSDVNKACRRMAAARLRSLSSAYPTLLPPEAWKDALTQLPADVREVTKDQLKEAGAQPGVIWLTAAFWDAGSVPAVPDVLRMLGDISRLTQNPKSACLLGRPARPPNTESADEEMVEARVSAKFGGSTTADAAAFGSHAHQLYQVWTNMASPEQLGAVVKEVIRPAGRQVQHVLAQEHAAPIPARQLRSPYYPCDHEGKPVRALYPGSLGTSGTAEEPTTRTPVHNSIVGRYEGLYPDECERVLGMEHGSTTVEGVAAEPALQVLATATDVTYLTGVLAILQVLAGQVKGVEHYSHPLPAETRERGLATALATQSRREYQIPSGVQEEGGERSKDIWEDEGVIYLLRHGAAQKGVLATELKRCQRRARLYRMQGDVLYRVEMDGKMRVVPRPTDRVAIVQRMHEETGHFGTRRTMGLLLTSYWWRGMAEDVAMVIRHCAACDRIDATFTAQAPTLNSLPVCGLFYRWGVDLCGPFNKTTRGYTYVMVCVEHFSRYVLLVPLPDKHAEQTAFAFQHHVLGRYGACAEVCSDQGSEWKGEFAQLLVDCLIDHRQTSPSHPQANGLTERAVQTCKMALRRVALAGGGDDQWDKHLAYIMLGYNCSPQSSSKLAPYHIMHAVEPTIPPAIKERFNSDLNLEDADAAARSIVQRAVVLRRHMAIAGGNLLIAQHRDSLRYARLRGGAMLPRVRRFEIGDYVYYRNTSARTALDPEAKPEILRVVEVRPTGVLVLEGRCGSRLNAHVSHCAPCHLPIEDHIVDPRLARPSPSLACEVCKFPDAEEWMLLCDGCGTGWHTYCLKPLLTHIPEGTWVCPQCTSSGVSKEQVQGRQPKGESSLTVPRHLKELEGAMVMRPGTGRGRHKTRQMGVANYVGRQGRSHRFQVIYDDGEVEMLGLMELRSRLASGLEERAVERRASAVSRKARVCLELENVETIHCTLEHGMPGGQSREKAVVLHTAIQRAEWGAYEPTPSEVRGLVEVVLLEKVSKVLLPFAWGGDGMHVLLDAGCSVRQMSGGSSVESMAPGRLLEGVSPCSEAVVLGAPAEVLDLCLPSVIKQVGIMVAGCTSMGYVTGADEARVRWLRCMQEQGRLALRKVGQRLWVVVFATAIWKQALMRYAEGLFEVV</sequence>
<evidence type="ECO:0000256" key="2">
    <source>
        <dbReference type="ARBA" id="ARBA00022695"/>
    </source>
</evidence>
<feature type="region of interest" description="Disordered" evidence="11">
    <location>
        <begin position="88"/>
        <end position="115"/>
    </location>
</feature>
<dbReference type="Gene3D" id="3.30.420.10">
    <property type="entry name" value="Ribonuclease H-like superfamily/Ribonuclease H"/>
    <property type="match status" value="1"/>
</dbReference>
<dbReference type="InterPro" id="IPR050951">
    <property type="entry name" value="Retrovirus_Pol_polyprotein"/>
</dbReference>
<dbReference type="InterPro" id="IPR001965">
    <property type="entry name" value="Znf_PHD"/>
</dbReference>
<dbReference type="InterPro" id="IPR013083">
    <property type="entry name" value="Znf_RING/FYVE/PHD"/>
</dbReference>
<feature type="domain" description="Integrase catalytic" evidence="13">
    <location>
        <begin position="712"/>
        <end position="876"/>
    </location>
</feature>
<reference evidence="14" key="1">
    <citation type="journal article" date="2021" name="Proc. Natl. Acad. Sci. U.S.A.">
        <title>Three genomes in the algal genus Volvox reveal the fate of a haploid sex-determining region after a transition to homothallism.</title>
        <authorList>
            <person name="Yamamoto K."/>
            <person name="Hamaji T."/>
            <person name="Kawai-Toyooka H."/>
            <person name="Matsuzaki R."/>
            <person name="Takahashi F."/>
            <person name="Nishimura Y."/>
            <person name="Kawachi M."/>
            <person name="Noguchi H."/>
            <person name="Minakuchi Y."/>
            <person name="Umen J.G."/>
            <person name="Toyoda A."/>
            <person name="Nozaki H."/>
        </authorList>
    </citation>
    <scope>NUCLEOTIDE SEQUENCE</scope>
    <source>
        <strain evidence="14">NIES-3780</strain>
    </source>
</reference>
<keyword evidence="2" id="KW-0548">Nucleotidyltransferase</keyword>
<evidence type="ECO:0000256" key="3">
    <source>
        <dbReference type="ARBA" id="ARBA00022722"/>
    </source>
</evidence>
<dbReference type="InterPro" id="IPR019787">
    <property type="entry name" value="Znf_PHD-finger"/>
</dbReference>
<dbReference type="GO" id="GO:0008270">
    <property type="term" value="F:zinc ion binding"/>
    <property type="evidence" value="ECO:0007669"/>
    <property type="project" value="UniProtKB-KW"/>
</dbReference>
<dbReference type="GO" id="GO:0003676">
    <property type="term" value="F:nucleic acid binding"/>
    <property type="evidence" value="ECO:0007669"/>
    <property type="project" value="InterPro"/>
</dbReference>
<dbReference type="GO" id="GO:0004519">
    <property type="term" value="F:endonuclease activity"/>
    <property type="evidence" value="ECO:0007669"/>
    <property type="project" value="UniProtKB-KW"/>
</dbReference>
<comment type="caution">
    <text evidence="14">The sequence shown here is derived from an EMBL/GenBank/DDBJ whole genome shotgun (WGS) entry which is preliminary data.</text>
</comment>
<dbReference type="SUPFAM" id="SSF57903">
    <property type="entry name" value="FYVE/PHD zinc finger"/>
    <property type="match status" value="1"/>
</dbReference>
<dbReference type="PANTHER" id="PTHR37984:SF5">
    <property type="entry name" value="PROTEIN NYNRIN-LIKE"/>
    <property type="match status" value="1"/>
</dbReference>
<dbReference type="SMART" id="SM00249">
    <property type="entry name" value="PHD"/>
    <property type="match status" value="1"/>
</dbReference>
<evidence type="ECO:0000256" key="11">
    <source>
        <dbReference type="SAM" id="MobiDB-lite"/>
    </source>
</evidence>
<keyword evidence="15" id="KW-1185">Reference proteome</keyword>
<dbReference type="PROSITE" id="PS50016">
    <property type="entry name" value="ZF_PHD_2"/>
    <property type="match status" value="1"/>
</dbReference>
<evidence type="ECO:0000256" key="1">
    <source>
        <dbReference type="ARBA" id="ARBA00022679"/>
    </source>
</evidence>
<keyword evidence="5" id="KW-0255">Endonuclease</keyword>
<evidence type="ECO:0000259" key="13">
    <source>
        <dbReference type="PROSITE" id="PS50994"/>
    </source>
</evidence>
<dbReference type="Proteomes" id="UP000747399">
    <property type="component" value="Unassembled WGS sequence"/>
</dbReference>
<dbReference type="FunFam" id="1.10.340.70:FF:000001">
    <property type="entry name" value="Retrovirus-related Pol polyprotein from transposon gypsy-like Protein"/>
    <property type="match status" value="1"/>
</dbReference>
<evidence type="ECO:0000313" key="14">
    <source>
        <dbReference type="EMBL" id="GIL59888.1"/>
    </source>
</evidence>
<dbReference type="SUPFAM" id="SSF53098">
    <property type="entry name" value="Ribonuclease H-like"/>
    <property type="match status" value="1"/>
</dbReference>
<dbReference type="InterPro" id="IPR043502">
    <property type="entry name" value="DNA/RNA_pol_sf"/>
</dbReference>
<dbReference type="EMBL" id="BNCO01000037">
    <property type="protein sequence ID" value="GIL59888.1"/>
    <property type="molecule type" value="Genomic_DNA"/>
</dbReference>
<dbReference type="Pfam" id="PF17921">
    <property type="entry name" value="Integrase_H2C2"/>
    <property type="match status" value="1"/>
</dbReference>
<dbReference type="GO" id="GO:0016787">
    <property type="term" value="F:hydrolase activity"/>
    <property type="evidence" value="ECO:0007669"/>
    <property type="project" value="UniProtKB-KW"/>
</dbReference>
<dbReference type="InterPro" id="IPR041373">
    <property type="entry name" value="RT_RNaseH"/>
</dbReference>
<feature type="compositionally biased region" description="Polar residues" evidence="11">
    <location>
        <begin position="88"/>
        <end position="97"/>
    </location>
</feature>
<dbReference type="GO" id="GO:0003964">
    <property type="term" value="F:RNA-directed DNA polymerase activity"/>
    <property type="evidence" value="ECO:0007669"/>
    <property type="project" value="UniProtKB-KW"/>
</dbReference>
<evidence type="ECO:0000259" key="12">
    <source>
        <dbReference type="PROSITE" id="PS50016"/>
    </source>
</evidence>
<keyword evidence="7" id="KW-0378">Hydrolase</keyword>
<dbReference type="Pfam" id="PF00628">
    <property type="entry name" value="PHD"/>
    <property type="match status" value="1"/>
</dbReference>
<dbReference type="PROSITE" id="PS50994">
    <property type="entry name" value="INTEGRASE"/>
    <property type="match status" value="1"/>
</dbReference>
<dbReference type="InterPro" id="IPR036397">
    <property type="entry name" value="RNaseH_sf"/>
</dbReference>
<protein>
    <submittedName>
        <fullName evidence="14">Uncharacterized protein</fullName>
    </submittedName>
</protein>
<accession>A0A8J4BET7</accession>
<organism evidence="14 15">
    <name type="scientific">Volvox africanus</name>
    <dbReference type="NCBI Taxonomy" id="51714"/>
    <lineage>
        <taxon>Eukaryota</taxon>
        <taxon>Viridiplantae</taxon>
        <taxon>Chlorophyta</taxon>
        <taxon>core chlorophytes</taxon>
        <taxon>Chlorophyceae</taxon>
        <taxon>CS clade</taxon>
        <taxon>Chlamydomonadales</taxon>
        <taxon>Volvocaceae</taxon>
        <taxon>Volvox</taxon>
    </lineage>
</organism>
<dbReference type="CDD" id="cd15543">
    <property type="entry name" value="PHD_RSF1"/>
    <property type="match status" value="1"/>
</dbReference>
<dbReference type="InterPro" id="IPR041588">
    <property type="entry name" value="Integrase_H2C2"/>
</dbReference>